<evidence type="ECO:0000313" key="3">
    <source>
        <dbReference type="EMBL" id="ADH93036.1"/>
    </source>
</evidence>
<protein>
    <submittedName>
        <fullName evidence="3">Peptidase M22 glycoprotease</fullName>
    </submittedName>
</protein>
<dbReference type="Gene3D" id="3.30.420.40">
    <property type="match status" value="2"/>
</dbReference>
<dbReference type="InterPro" id="IPR022496">
    <property type="entry name" value="T6A_TsaB"/>
</dbReference>
<accession>D7BK56</accession>
<dbReference type="STRING" id="644284.Arch_1334"/>
<evidence type="ECO:0000259" key="2">
    <source>
        <dbReference type="Pfam" id="PF00814"/>
    </source>
</evidence>
<dbReference type="RefSeq" id="WP_013170527.1">
    <property type="nucleotide sequence ID" value="NC_014218.1"/>
</dbReference>
<dbReference type="EMBL" id="CP002045">
    <property type="protein sequence ID" value="ADH93036.1"/>
    <property type="molecule type" value="Genomic_DNA"/>
</dbReference>
<evidence type="ECO:0000313" key="4">
    <source>
        <dbReference type="Proteomes" id="UP000000376"/>
    </source>
</evidence>
<evidence type="ECO:0000256" key="1">
    <source>
        <dbReference type="SAM" id="MobiDB-lite"/>
    </source>
</evidence>
<dbReference type="eggNOG" id="COG1214">
    <property type="taxonomic scope" value="Bacteria"/>
</dbReference>
<dbReference type="PANTHER" id="PTHR11735:SF11">
    <property type="entry name" value="TRNA THREONYLCARBAMOYLADENOSINE BIOSYNTHESIS PROTEIN TSAB"/>
    <property type="match status" value="1"/>
</dbReference>
<dbReference type="HOGENOM" id="CLU_064886_3_3_11"/>
<dbReference type="PANTHER" id="PTHR11735">
    <property type="entry name" value="TRNA N6-ADENOSINE THREONYLCARBAMOYLTRANSFERASE"/>
    <property type="match status" value="1"/>
</dbReference>
<dbReference type="InterPro" id="IPR043129">
    <property type="entry name" value="ATPase_NBD"/>
</dbReference>
<dbReference type="Proteomes" id="UP000000376">
    <property type="component" value="Chromosome"/>
</dbReference>
<dbReference type="SUPFAM" id="SSF53067">
    <property type="entry name" value="Actin-like ATPase domain"/>
    <property type="match status" value="1"/>
</dbReference>
<feature type="region of interest" description="Disordered" evidence="1">
    <location>
        <begin position="207"/>
        <end position="236"/>
    </location>
</feature>
<dbReference type="OrthoDB" id="9809995at2"/>
<feature type="domain" description="Gcp-like" evidence="2">
    <location>
        <begin position="36"/>
        <end position="144"/>
    </location>
</feature>
<gene>
    <name evidence="3" type="ordered locus">Arch_1334</name>
</gene>
<proteinExistence type="predicted"/>
<keyword evidence="4" id="KW-1185">Reference proteome</keyword>
<dbReference type="InterPro" id="IPR000905">
    <property type="entry name" value="Gcp-like_dom"/>
</dbReference>
<dbReference type="KEGG" id="ahe:Arch_1334"/>
<reference evidence="3 4" key="1">
    <citation type="journal article" date="2010" name="Stand. Genomic Sci.">
        <title>Complete genome sequence of Arcanobacterium haemolyticum type strain (11018).</title>
        <authorList>
            <person name="Yasawong M."/>
            <person name="Teshima H."/>
            <person name="Lapidus A."/>
            <person name="Nolan M."/>
            <person name="Lucas S."/>
            <person name="Glavina Del Rio T."/>
            <person name="Tice H."/>
            <person name="Cheng J."/>
            <person name="Bruce D."/>
            <person name="Detter C."/>
            <person name="Tapia R."/>
            <person name="Han C."/>
            <person name="Goodwin L."/>
            <person name="Pitluck S."/>
            <person name="Liolios K."/>
            <person name="Ivanova N."/>
            <person name="Mavromatis K."/>
            <person name="Mikhailova N."/>
            <person name="Pati A."/>
            <person name="Chen A."/>
            <person name="Palaniappan K."/>
            <person name="Land M."/>
            <person name="Hauser L."/>
            <person name="Chang Y."/>
            <person name="Jeffries C."/>
            <person name="Rohde M."/>
            <person name="Sikorski J."/>
            <person name="Pukall R."/>
            <person name="Goker M."/>
            <person name="Woyke T."/>
            <person name="Bristow J."/>
            <person name="Eisen J."/>
            <person name="Markowitz V."/>
            <person name="Hugenholtz P."/>
            <person name="Kyrpides N."/>
            <person name="Klenk H."/>
        </authorList>
    </citation>
    <scope>NUCLEOTIDE SEQUENCE [LARGE SCALE GENOMIC DNA]</scope>
    <source>
        <strain evidence="4">ATCC 9345 / DSM 20595 / CCUG 17215 / LMG 16163 / NBRC 15585 / NCTC 8452 / 11018</strain>
    </source>
</reference>
<dbReference type="GO" id="GO:0005829">
    <property type="term" value="C:cytosol"/>
    <property type="evidence" value="ECO:0007669"/>
    <property type="project" value="TreeGrafter"/>
</dbReference>
<dbReference type="Pfam" id="PF00814">
    <property type="entry name" value="TsaD"/>
    <property type="match status" value="1"/>
</dbReference>
<organism evidence="3 4">
    <name type="scientific">Arcanobacterium haemolyticum (strain ATCC 9345 / DSM 20595 / CCM 5947 / CCUG 17215 / LMG 16163 / NBRC 15585 / NCTC 8452 / 11018)</name>
    <dbReference type="NCBI Taxonomy" id="644284"/>
    <lineage>
        <taxon>Bacteria</taxon>
        <taxon>Bacillati</taxon>
        <taxon>Actinomycetota</taxon>
        <taxon>Actinomycetes</taxon>
        <taxon>Actinomycetales</taxon>
        <taxon>Actinomycetaceae</taxon>
        <taxon>Arcanobacterium</taxon>
    </lineage>
</organism>
<dbReference type="AlphaFoldDB" id="D7BK56"/>
<sequence length="236" mass="24888">MTTYLTIDTSASVAVGVADWTLGEVRQLSWATSPEKRHHAELLAPMVRDALAEAGVEAPDAVIVGTGPGAFTGLRAGLVTARVLARAWDVPLYGVSSLDVMALAAVDAGAEEIVAMIDARRKEAFVQRFRALGGDDVMARDAADIWKPADLAAACEDAPAVVAVSETDLYPEVGAERCTVAFDPCVMVRLVQSRLARVDAGEDVDLGTEPQYLRRPDVHGGAHAQPHAEGNPYAAS</sequence>
<dbReference type="GO" id="GO:0002949">
    <property type="term" value="P:tRNA threonylcarbamoyladenosine modification"/>
    <property type="evidence" value="ECO:0007669"/>
    <property type="project" value="InterPro"/>
</dbReference>
<dbReference type="NCBIfam" id="TIGR03725">
    <property type="entry name" value="T6A_YeaZ"/>
    <property type="match status" value="1"/>
</dbReference>
<name>D7BK56_ARCHD</name>